<evidence type="ECO:0000256" key="1">
    <source>
        <dbReference type="SAM" id="MobiDB-lite"/>
    </source>
</evidence>
<organism evidence="2">
    <name type="scientific">Escherichia coli</name>
    <dbReference type="NCBI Taxonomy" id="562"/>
    <lineage>
        <taxon>Bacteria</taxon>
        <taxon>Pseudomonadati</taxon>
        <taxon>Pseudomonadota</taxon>
        <taxon>Gammaproteobacteria</taxon>
        <taxon>Enterobacterales</taxon>
        <taxon>Enterobacteriaceae</taxon>
        <taxon>Escherichia</taxon>
    </lineage>
</organism>
<dbReference type="Gene3D" id="6.10.250.3330">
    <property type="entry name" value="TccP2/EspF(U)-like"/>
    <property type="match status" value="2"/>
</dbReference>
<feature type="region of interest" description="Disordered" evidence="1">
    <location>
        <begin position="1"/>
        <end position="34"/>
    </location>
</feature>
<gene>
    <name evidence="2" type="ORF">J0541_005710</name>
</gene>
<evidence type="ECO:0000313" key="2">
    <source>
        <dbReference type="EMBL" id="HBB1576602.1"/>
    </source>
</evidence>
<dbReference type="AlphaFoldDB" id="A0A8H9T8D7"/>
<reference evidence="2" key="1">
    <citation type="journal article" date="2018" name="Genome Biol.">
        <title>SKESA: strategic k-mer extension for scrupulous assemblies.</title>
        <authorList>
            <person name="Souvorov A."/>
            <person name="Agarwala R."/>
            <person name="Lipman D.J."/>
        </authorList>
    </citation>
    <scope>NUCLEOTIDE SEQUENCE</scope>
    <source>
        <strain evidence="2">Escherichia coli</strain>
    </source>
</reference>
<accession>A0A8H9T8D7</accession>
<comment type="caution">
    <text evidence="2">The sequence shown here is derived from an EMBL/GenBank/DDBJ whole genome shotgun (WGS) entry which is preliminary data.</text>
</comment>
<dbReference type="Proteomes" id="UP000870292">
    <property type="component" value="Unassembled WGS sequence"/>
</dbReference>
<protein>
    <submittedName>
        <fullName evidence="2">Molecular chaperone Tir</fullName>
    </submittedName>
</protein>
<dbReference type="Pfam" id="PF04806">
    <property type="entry name" value="EspF"/>
    <property type="match status" value="1"/>
</dbReference>
<dbReference type="RefSeq" id="WP_289708175.1">
    <property type="nucleotide sequence ID" value="NZ_JABADL010000011.1"/>
</dbReference>
<dbReference type="InterPro" id="IPR006891">
    <property type="entry name" value="T3SS_EspF"/>
</dbReference>
<name>A0A8H9T8D7_ECOLX</name>
<feature type="compositionally biased region" description="Pro residues" evidence="1">
    <location>
        <begin position="12"/>
        <end position="24"/>
    </location>
</feature>
<feature type="non-terminal residue" evidence="2">
    <location>
        <position position="1"/>
    </location>
</feature>
<dbReference type="FunFam" id="6.10.250.3330:FF:000002">
    <property type="entry name" value="Secreted effector protein EspF(U)"/>
    <property type="match status" value="1"/>
</dbReference>
<dbReference type="InterPro" id="IPR044889">
    <property type="entry name" value="TccP2/EspF(U)-like_sf"/>
</dbReference>
<dbReference type="EMBL" id="DADUEU010000149">
    <property type="protein sequence ID" value="HBB1576602.1"/>
    <property type="molecule type" value="Genomic_DNA"/>
</dbReference>
<sequence>IQPARNMAEHIPPAPNWPAPPPPVQNEQSRPLPDVAQRLVQHLAEHGINTSKRS</sequence>
<proteinExistence type="predicted"/>
<reference evidence="2" key="2">
    <citation type="submission" date="2021-03" db="EMBL/GenBank/DDBJ databases">
        <authorList>
            <consortium name="NCBI Pathogen Detection Project"/>
        </authorList>
    </citation>
    <scope>NUCLEOTIDE SEQUENCE</scope>
    <source>
        <strain evidence="2">Escherichia coli</strain>
    </source>
</reference>